<accession>A0A1M6UBC2</accession>
<dbReference type="Proteomes" id="UP000184465">
    <property type="component" value="Unassembled WGS sequence"/>
</dbReference>
<proteinExistence type="predicted"/>
<name>A0A1M6UBC2_PARC5</name>
<dbReference type="AlphaFoldDB" id="A0A1M6UBC2"/>
<dbReference type="OrthoDB" id="210273at2"/>
<organism evidence="1 2">
    <name type="scientific">Paramaledivibacter caminithermalis (strain DSM 15212 / CIP 107654 / DViRD3)</name>
    <name type="common">Clostridium caminithermale</name>
    <dbReference type="NCBI Taxonomy" id="1121301"/>
    <lineage>
        <taxon>Bacteria</taxon>
        <taxon>Bacillati</taxon>
        <taxon>Bacillota</taxon>
        <taxon>Clostridia</taxon>
        <taxon>Peptostreptococcales</taxon>
        <taxon>Caminicellaceae</taxon>
        <taxon>Paramaledivibacter</taxon>
    </lineage>
</organism>
<reference evidence="1 2" key="1">
    <citation type="submission" date="2016-11" db="EMBL/GenBank/DDBJ databases">
        <authorList>
            <person name="Jaros S."/>
            <person name="Januszkiewicz K."/>
            <person name="Wedrychowicz H."/>
        </authorList>
    </citation>
    <scope>NUCLEOTIDE SEQUENCE [LARGE SCALE GENOMIC DNA]</scope>
    <source>
        <strain evidence="1 2">DSM 15212</strain>
    </source>
</reference>
<gene>
    <name evidence="1" type="ORF">SAMN02745912_03910</name>
</gene>
<protein>
    <submittedName>
        <fullName evidence="1">Uncharacterized protein</fullName>
    </submittedName>
</protein>
<evidence type="ECO:0000313" key="2">
    <source>
        <dbReference type="Proteomes" id="UP000184465"/>
    </source>
</evidence>
<sequence length="239" mass="27156">MGRIIAKILIIILLVNTLPLLKLQDFKSYAGDVIDYRTVPKPKDVRKQPEAGMRIIIHHQDGSPDETLNATNNSYPQGYAKVGDTISVRDISVLSPQATDIEKWDFQYVTPSGREEARVMSGSQYGLIDTITLDEAGNYEFYLAVMDDVKSSQETFEWWQNWSWNGIQRAVKILADGNEYWCYFVSILITVEEDEEQPAEIKAIINAPDTVSKGETFSLFGGNSYTTKGEIIEYYWESK</sequence>
<evidence type="ECO:0000313" key="1">
    <source>
        <dbReference type="EMBL" id="SHK66368.1"/>
    </source>
</evidence>
<keyword evidence="2" id="KW-1185">Reference proteome</keyword>
<dbReference type="RefSeq" id="WP_131821390.1">
    <property type="nucleotide sequence ID" value="NZ_FRAG01000149.1"/>
</dbReference>
<dbReference type="EMBL" id="FRAG01000149">
    <property type="protein sequence ID" value="SHK66368.1"/>
    <property type="molecule type" value="Genomic_DNA"/>
</dbReference>
<feature type="non-terminal residue" evidence="1">
    <location>
        <position position="239"/>
    </location>
</feature>